<protein>
    <submittedName>
        <fullName evidence="2">Uncharacterized protein</fullName>
    </submittedName>
</protein>
<dbReference type="AlphaFoldDB" id="A0AAV4IHS2"/>
<organism evidence="2 3">
    <name type="scientific">Elysia marginata</name>
    <dbReference type="NCBI Taxonomy" id="1093978"/>
    <lineage>
        <taxon>Eukaryota</taxon>
        <taxon>Metazoa</taxon>
        <taxon>Spiralia</taxon>
        <taxon>Lophotrochozoa</taxon>
        <taxon>Mollusca</taxon>
        <taxon>Gastropoda</taxon>
        <taxon>Heterobranchia</taxon>
        <taxon>Euthyneura</taxon>
        <taxon>Panpulmonata</taxon>
        <taxon>Sacoglossa</taxon>
        <taxon>Placobranchoidea</taxon>
        <taxon>Plakobranchidae</taxon>
        <taxon>Elysia</taxon>
    </lineage>
</organism>
<proteinExistence type="predicted"/>
<keyword evidence="3" id="KW-1185">Reference proteome</keyword>
<comment type="caution">
    <text evidence="2">The sequence shown here is derived from an EMBL/GenBank/DDBJ whole genome shotgun (WGS) entry which is preliminary data.</text>
</comment>
<evidence type="ECO:0000313" key="2">
    <source>
        <dbReference type="EMBL" id="GFS08708.1"/>
    </source>
</evidence>
<name>A0AAV4IHS2_9GAST</name>
<sequence length="398" mass="44141">MVLAKASVWYENVLKPLRRLTSATTNSFFVGHRQQPRVSSPTRTKQSEESKADGSPVQAGVFTGYARQHPGQQHQEQTWRKFLKNPLDVMLSNPEHSANMISQRINKPFSTSVVDQARSSKPEKQTPRPFIDRPARRACGTAKQVLKPSARQKEFGSKKYRKYFRDKVMRRGPNSKLQRRNRLCVQSYQENSNTSLNLSEDCSKSLALPTLEKVGFDDPVELPAGKCAIASVLSKETSDFNDGIGSYKDGGSLGMAEKKEHQTPVSCGPGEKQTSESASISMSPSIKQADLSSMTYAPVVAPLKSLCETKPKSAVEKESCCKDKKHTYSSGSRKKTTSSNMRENLQAAAEGFKCSLWKRAVSGDTVFRSPFRLAYSTPCCTYASYSTYTQCCASAKLY</sequence>
<evidence type="ECO:0000256" key="1">
    <source>
        <dbReference type="SAM" id="MobiDB-lite"/>
    </source>
</evidence>
<feature type="region of interest" description="Disordered" evidence="1">
    <location>
        <begin position="31"/>
        <end position="58"/>
    </location>
</feature>
<accession>A0AAV4IHS2</accession>
<gene>
    <name evidence="2" type="ORF">ElyMa_006601500</name>
</gene>
<reference evidence="2 3" key="1">
    <citation type="journal article" date="2021" name="Elife">
        <title>Chloroplast acquisition without the gene transfer in kleptoplastic sea slugs, Plakobranchus ocellatus.</title>
        <authorList>
            <person name="Maeda T."/>
            <person name="Takahashi S."/>
            <person name="Yoshida T."/>
            <person name="Shimamura S."/>
            <person name="Takaki Y."/>
            <person name="Nagai Y."/>
            <person name="Toyoda A."/>
            <person name="Suzuki Y."/>
            <person name="Arimoto A."/>
            <person name="Ishii H."/>
            <person name="Satoh N."/>
            <person name="Nishiyama T."/>
            <person name="Hasebe M."/>
            <person name="Maruyama T."/>
            <person name="Minagawa J."/>
            <person name="Obokata J."/>
            <person name="Shigenobu S."/>
        </authorList>
    </citation>
    <scope>NUCLEOTIDE SEQUENCE [LARGE SCALE GENOMIC DNA]</scope>
</reference>
<dbReference type="EMBL" id="BMAT01013267">
    <property type="protein sequence ID" value="GFS08708.1"/>
    <property type="molecule type" value="Genomic_DNA"/>
</dbReference>
<dbReference type="Proteomes" id="UP000762676">
    <property type="component" value="Unassembled WGS sequence"/>
</dbReference>
<feature type="region of interest" description="Disordered" evidence="1">
    <location>
        <begin position="251"/>
        <end position="284"/>
    </location>
</feature>
<feature type="compositionally biased region" description="Low complexity" evidence="1">
    <location>
        <begin position="275"/>
        <end position="284"/>
    </location>
</feature>
<evidence type="ECO:0000313" key="3">
    <source>
        <dbReference type="Proteomes" id="UP000762676"/>
    </source>
</evidence>